<comment type="caution">
    <text evidence="1">The sequence shown here is derived from an EMBL/GenBank/DDBJ whole genome shotgun (WGS) entry which is preliminary data.</text>
</comment>
<organism evidence="1 2">
    <name type="scientific">Pseudomonas synxantha</name>
    <dbReference type="NCBI Taxonomy" id="47883"/>
    <lineage>
        <taxon>Bacteria</taxon>
        <taxon>Pseudomonadati</taxon>
        <taxon>Pseudomonadota</taxon>
        <taxon>Gammaproteobacteria</taxon>
        <taxon>Pseudomonadales</taxon>
        <taxon>Pseudomonadaceae</taxon>
        <taxon>Pseudomonas</taxon>
    </lineage>
</organism>
<dbReference type="Proteomes" id="UP001259420">
    <property type="component" value="Unassembled WGS sequence"/>
</dbReference>
<evidence type="ECO:0000313" key="1">
    <source>
        <dbReference type="EMBL" id="MDR6609030.1"/>
    </source>
</evidence>
<keyword evidence="2" id="KW-1185">Reference proteome</keyword>
<accession>A0ACC6JRU2</accession>
<sequence length="383" mass="44532">MSFFKAPESRDELGIGSVRDAISDQLFPGTSTIQTRLRYFFFIPWLYIDIETKGTTASRFSAAGREAEIRLMSYLDKNEPSNAWGITGRRSRSELKRLPSSVYWAALGNWGLRTHSESQQQHFARAERLKASQATRSRRVEIEYESGEQQGLWHPELKKLMPKGFPENAQLALTRLESEFLLDRWSQSHPDSLLTWLAVNSSPHDNFEEVKAIWEHPKFADFPDRYKALLRHCRRFDALIQGAARLYNLQLARLEQREDLIKKHGDALTEWESSEVRLLEGWSLPEFWLSVAGNGYMVPSRTQDFVTRWFAVVIEKKKEFGDFKPALDLIERRERELKGGRSRFSNKAARTSWGGEAGLNRLNYRWPIAQSMLGEWHEGFMRK</sequence>
<evidence type="ECO:0000313" key="2">
    <source>
        <dbReference type="Proteomes" id="UP001259420"/>
    </source>
</evidence>
<gene>
    <name evidence="1" type="ORF">J2X87_004127</name>
</gene>
<name>A0ACC6JRU2_9PSED</name>
<dbReference type="EMBL" id="JAVDSD010000009">
    <property type="protein sequence ID" value="MDR6609030.1"/>
    <property type="molecule type" value="Genomic_DNA"/>
</dbReference>
<protein>
    <submittedName>
        <fullName evidence="1">Uncharacterized protein</fullName>
    </submittedName>
</protein>
<proteinExistence type="predicted"/>
<reference evidence="1" key="1">
    <citation type="submission" date="2023-07" db="EMBL/GenBank/DDBJ databases">
        <title>Sorghum-associated microbial communities from plants grown in Nebraska, USA.</title>
        <authorList>
            <person name="Schachtman D."/>
        </authorList>
    </citation>
    <scope>NUCLEOTIDE SEQUENCE</scope>
    <source>
        <strain evidence="1">BE46</strain>
    </source>
</reference>